<reference evidence="8 9" key="1">
    <citation type="journal article" date="2019" name="Sci. Data">
        <title>Hybrid genome assembly and annotation of Danionella translucida.</title>
        <authorList>
            <person name="Kadobianskyi M."/>
            <person name="Schulze L."/>
            <person name="Schuelke M."/>
            <person name="Judkewitz B."/>
        </authorList>
    </citation>
    <scope>NUCLEOTIDE SEQUENCE [LARGE SCALE GENOMIC DNA]</scope>
    <source>
        <strain evidence="8 9">Bolton</strain>
    </source>
</reference>
<feature type="domain" description="TLC" evidence="7">
    <location>
        <begin position="66"/>
        <end position="295"/>
    </location>
</feature>
<dbReference type="InterPro" id="IPR006634">
    <property type="entry name" value="TLC-dom"/>
</dbReference>
<protein>
    <recommendedName>
        <fullName evidence="7">TLC domain-containing protein</fullName>
    </recommendedName>
</protein>
<evidence type="ECO:0000256" key="2">
    <source>
        <dbReference type="ARBA" id="ARBA00022692"/>
    </source>
</evidence>
<feature type="transmembrane region" description="Helical" evidence="6">
    <location>
        <begin position="114"/>
        <end position="132"/>
    </location>
</feature>
<dbReference type="GO" id="GO:0016020">
    <property type="term" value="C:membrane"/>
    <property type="evidence" value="ECO:0007669"/>
    <property type="project" value="UniProtKB-SubCell"/>
</dbReference>
<name>A0A553MS76_9TELE</name>
<feature type="transmembrane region" description="Helical" evidence="6">
    <location>
        <begin position="76"/>
        <end position="94"/>
    </location>
</feature>
<dbReference type="GO" id="GO:0055088">
    <property type="term" value="P:lipid homeostasis"/>
    <property type="evidence" value="ECO:0007669"/>
    <property type="project" value="TreeGrafter"/>
</dbReference>
<feature type="transmembrane region" description="Helical" evidence="6">
    <location>
        <begin position="26"/>
        <end position="45"/>
    </location>
</feature>
<dbReference type="GO" id="GO:0005783">
    <property type="term" value="C:endoplasmic reticulum"/>
    <property type="evidence" value="ECO:0007669"/>
    <property type="project" value="TreeGrafter"/>
</dbReference>
<keyword evidence="9" id="KW-1185">Reference proteome</keyword>
<proteinExistence type="predicted"/>
<accession>A0A553MS76</accession>
<sequence length="311" mass="35744">MAEGMAVKHLLYFAPENWGRVAMDPFSQLILLISVVSFFTFQWLFHSVSPWVSSRISPGFLKLTHKQKIEWNSRTVSTLHALLVGLFCLYILFFDEAVNQDPVWGDPTLVKINVSITTGYLISDLLLIFYYWRAIGDKFFVIHHLAALYAYYFVLVSSLLSHNRTCRQDGKETTKSEQCGCEGQGMLPYFANFRLLAEFSTPCVNQRWFFEVLGYSKSSKPNMANGVLMAAVFFLVRIAVMPVYYSRMYSVYGTDAFYRVCFGGRSAWIFSSICLDIMNVMWMHKIFRGCYKVLQASRKIKLGSQENGKTD</sequence>
<evidence type="ECO:0000313" key="8">
    <source>
        <dbReference type="EMBL" id="TRY56038.1"/>
    </source>
</evidence>
<dbReference type="Pfam" id="PF03798">
    <property type="entry name" value="TRAM_LAG1_CLN8"/>
    <property type="match status" value="2"/>
</dbReference>
<dbReference type="AlphaFoldDB" id="A0A553MS76"/>
<dbReference type="InterPro" id="IPR050846">
    <property type="entry name" value="TLCD"/>
</dbReference>
<dbReference type="EMBL" id="SRMA01027298">
    <property type="protein sequence ID" value="TRY56038.1"/>
    <property type="molecule type" value="Genomic_DNA"/>
</dbReference>
<evidence type="ECO:0000256" key="4">
    <source>
        <dbReference type="ARBA" id="ARBA00023136"/>
    </source>
</evidence>
<comment type="subcellular location">
    <subcellularLocation>
        <location evidence="1">Membrane</location>
        <topology evidence="1">Multi-pass membrane protein</topology>
    </subcellularLocation>
</comment>
<keyword evidence="4 5" id="KW-0472">Membrane</keyword>
<comment type="caution">
    <text evidence="8">The sequence shown here is derived from an EMBL/GenBank/DDBJ whole genome shotgun (WGS) entry which is preliminary data.</text>
</comment>
<dbReference type="PANTHER" id="PTHR13439:SF1">
    <property type="entry name" value="TLC DOMAIN-CONTAINING PROTEIN 4"/>
    <property type="match status" value="1"/>
</dbReference>
<keyword evidence="2 5" id="KW-0812">Transmembrane</keyword>
<keyword evidence="3 6" id="KW-1133">Transmembrane helix</keyword>
<evidence type="ECO:0000259" key="7">
    <source>
        <dbReference type="PROSITE" id="PS50922"/>
    </source>
</evidence>
<dbReference type="OrthoDB" id="10266980at2759"/>
<feature type="transmembrane region" description="Helical" evidence="6">
    <location>
        <begin position="139"/>
        <end position="160"/>
    </location>
</feature>
<evidence type="ECO:0000256" key="5">
    <source>
        <dbReference type="PROSITE-ProRule" id="PRU00205"/>
    </source>
</evidence>
<gene>
    <name evidence="8" type="ORF">DNTS_013863</name>
</gene>
<feature type="transmembrane region" description="Helical" evidence="6">
    <location>
        <begin position="266"/>
        <end position="284"/>
    </location>
</feature>
<evidence type="ECO:0000256" key="6">
    <source>
        <dbReference type="SAM" id="Phobius"/>
    </source>
</evidence>
<evidence type="ECO:0000256" key="3">
    <source>
        <dbReference type="ARBA" id="ARBA00022989"/>
    </source>
</evidence>
<evidence type="ECO:0000256" key="1">
    <source>
        <dbReference type="ARBA" id="ARBA00004141"/>
    </source>
</evidence>
<feature type="transmembrane region" description="Helical" evidence="6">
    <location>
        <begin position="223"/>
        <end position="245"/>
    </location>
</feature>
<dbReference type="PROSITE" id="PS50922">
    <property type="entry name" value="TLC"/>
    <property type="match status" value="1"/>
</dbReference>
<dbReference type="PANTHER" id="PTHR13439">
    <property type="entry name" value="CT120 PROTEIN"/>
    <property type="match status" value="1"/>
</dbReference>
<dbReference type="STRING" id="623744.A0A553MS76"/>
<dbReference type="SMART" id="SM00724">
    <property type="entry name" value="TLC"/>
    <property type="match status" value="1"/>
</dbReference>
<dbReference type="Proteomes" id="UP000316079">
    <property type="component" value="Unassembled WGS sequence"/>
</dbReference>
<evidence type="ECO:0000313" key="9">
    <source>
        <dbReference type="Proteomes" id="UP000316079"/>
    </source>
</evidence>
<organism evidence="8 9">
    <name type="scientific">Danionella cerebrum</name>
    <dbReference type="NCBI Taxonomy" id="2873325"/>
    <lineage>
        <taxon>Eukaryota</taxon>
        <taxon>Metazoa</taxon>
        <taxon>Chordata</taxon>
        <taxon>Craniata</taxon>
        <taxon>Vertebrata</taxon>
        <taxon>Euteleostomi</taxon>
        <taxon>Actinopterygii</taxon>
        <taxon>Neopterygii</taxon>
        <taxon>Teleostei</taxon>
        <taxon>Ostariophysi</taxon>
        <taxon>Cypriniformes</taxon>
        <taxon>Danionidae</taxon>
        <taxon>Danioninae</taxon>
        <taxon>Danionella</taxon>
    </lineage>
</organism>